<sequence>MGTTRFSVAPHSVYIGVYGGAQADIAQAIFNNKAPGCEMNGDTHYTVQQSEGYSPPYPEYALQWQTAKPTTVSFRVTLQNQRTELPADTDSRIQQAIIKTFTGQDDINAAATIGALIPAGRFYAGVAGVDPVRLNIAVIELSLDAQHWSSGVTLGIDQVPVTSETAIQAQYAASPALNAVIATFEQAVSLERFTDTFLTALWDIETAQTYGLDIWGKIVGVSRYLTVEDTPDYLGFDEAEITAIDGYPQPFDVSPFYAGLQPSSVVRLTDDAYRKLIRAKAFGNITDATLPSINRFLRILFTDRGKVYCTDGRDMTMNIVFEFPPTPSDLAILKTLAVMPVPSGVEVRFIIAPTPNLGFAADTYPMDEGTFY</sequence>
<proteinExistence type="predicted"/>
<dbReference type="Pfam" id="PF11041">
    <property type="entry name" value="Phage_Wedge1"/>
    <property type="match status" value="1"/>
</dbReference>
<dbReference type="EnsemblMetazoa" id="GBRI000081-RA">
    <property type="protein sequence ID" value="GBRI000081-PA"/>
    <property type="gene ID" value="GBRI000081"/>
</dbReference>
<dbReference type="AlphaFoldDB" id="A0A1A9VZ42"/>
<keyword evidence="2" id="KW-1185">Reference proteome</keyword>
<dbReference type="InterPro" id="IPR021283">
    <property type="entry name" value="Phage_Wedge1"/>
</dbReference>
<protein>
    <submittedName>
        <fullName evidence="1">Uncharacterized protein</fullName>
    </submittedName>
</protein>
<accession>A0A1A9VZ42</accession>
<reference evidence="1" key="2">
    <citation type="submission" date="2020-05" db="UniProtKB">
        <authorList>
            <consortium name="EnsemblMetazoa"/>
        </authorList>
    </citation>
    <scope>IDENTIFICATION</scope>
    <source>
        <strain evidence="1">IAEA</strain>
    </source>
</reference>
<dbReference type="Proteomes" id="UP000091820">
    <property type="component" value="Unassembled WGS sequence"/>
</dbReference>
<evidence type="ECO:0000313" key="2">
    <source>
        <dbReference type="Proteomes" id="UP000091820"/>
    </source>
</evidence>
<evidence type="ECO:0000313" key="1">
    <source>
        <dbReference type="EnsemblMetazoa" id="GBRI000081-PA"/>
    </source>
</evidence>
<reference evidence="2" key="1">
    <citation type="submission" date="2014-03" db="EMBL/GenBank/DDBJ databases">
        <authorList>
            <person name="Aksoy S."/>
            <person name="Warren W."/>
            <person name="Wilson R.K."/>
        </authorList>
    </citation>
    <scope>NUCLEOTIDE SEQUENCE [LARGE SCALE GENOMIC DNA]</scope>
    <source>
        <strain evidence="2">IAEA</strain>
    </source>
</reference>
<organism evidence="1 2">
    <name type="scientific">Glossina brevipalpis</name>
    <dbReference type="NCBI Taxonomy" id="37001"/>
    <lineage>
        <taxon>Eukaryota</taxon>
        <taxon>Metazoa</taxon>
        <taxon>Ecdysozoa</taxon>
        <taxon>Arthropoda</taxon>
        <taxon>Hexapoda</taxon>
        <taxon>Insecta</taxon>
        <taxon>Pterygota</taxon>
        <taxon>Neoptera</taxon>
        <taxon>Endopterygota</taxon>
        <taxon>Diptera</taxon>
        <taxon>Brachycera</taxon>
        <taxon>Muscomorpha</taxon>
        <taxon>Hippoboscoidea</taxon>
        <taxon>Glossinidae</taxon>
        <taxon>Glossina</taxon>
    </lineage>
</organism>
<dbReference type="STRING" id="37001.A0A1A9VZ42"/>
<dbReference type="VEuPathDB" id="VectorBase:GBRI000081"/>
<name>A0A1A9VZ42_9MUSC</name>